<feature type="domain" description="FAD-binding" evidence="4">
    <location>
        <begin position="12"/>
        <end position="335"/>
    </location>
</feature>
<evidence type="ECO:0000256" key="1">
    <source>
        <dbReference type="ARBA" id="ARBA00022630"/>
    </source>
</evidence>
<dbReference type="OrthoDB" id="417877at2759"/>
<dbReference type="GO" id="GO:0071949">
    <property type="term" value="F:FAD binding"/>
    <property type="evidence" value="ECO:0007669"/>
    <property type="project" value="InterPro"/>
</dbReference>
<dbReference type="SUPFAM" id="SSF54373">
    <property type="entry name" value="FAD-linked reductases, C-terminal domain"/>
    <property type="match status" value="1"/>
</dbReference>
<dbReference type="AlphaFoldDB" id="A0A0U1LS91"/>
<proteinExistence type="predicted"/>
<dbReference type="STRING" id="28573.A0A0U1LS91"/>
<dbReference type="PANTHER" id="PTHR46720">
    <property type="entry name" value="HYDROXYLASE, PUTATIVE (AFU_ORTHOLOGUE AFUA_3G01460)-RELATED"/>
    <property type="match status" value="1"/>
</dbReference>
<accession>A0A0U1LS91</accession>
<dbReference type="GO" id="GO:0044550">
    <property type="term" value="P:secondary metabolite biosynthetic process"/>
    <property type="evidence" value="ECO:0007669"/>
    <property type="project" value="TreeGrafter"/>
</dbReference>
<keyword evidence="3" id="KW-0560">Oxidoreductase</keyword>
<dbReference type="InterPro" id="IPR036188">
    <property type="entry name" value="FAD/NAD-bd_sf"/>
</dbReference>
<dbReference type="OMA" id="CIELKDQ"/>
<organism evidence="5 6">
    <name type="scientific">Talaromyces islandicus</name>
    <name type="common">Penicillium islandicum</name>
    <dbReference type="NCBI Taxonomy" id="28573"/>
    <lineage>
        <taxon>Eukaryota</taxon>
        <taxon>Fungi</taxon>
        <taxon>Dikarya</taxon>
        <taxon>Ascomycota</taxon>
        <taxon>Pezizomycotina</taxon>
        <taxon>Eurotiomycetes</taxon>
        <taxon>Eurotiomycetidae</taxon>
        <taxon>Eurotiales</taxon>
        <taxon>Trichocomaceae</taxon>
        <taxon>Talaromyces</taxon>
        <taxon>Talaromyces sect. Islandici</taxon>
    </lineage>
</organism>
<gene>
    <name evidence="5" type="primary">salA</name>
    <name evidence="5" type="ORF">PISL3812_03015</name>
</gene>
<evidence type="ECO:0000259" key="4">
    <source>
        <dbReference type="Pfam" id="PF01494"/>
    </source>
</evidence>
<sequence length="408" mass="44981">MAAAPAGNPPMRVGIVGGGIGGLVAALSLHYHCGSQVSIDIYEQACEYKEIGAGVGIGVNAVKLLDKIGLGRQVMDISGDRSGVWISFRRYDNDAEIITVPTGAKSKVQQCSVHRADFLEVLLTAIKERKAAQLWTNKQCRAVSDINGKVLLHFADHTTSTADFVIGCDGIHSTIRSQYIVDKPQYRGRIAYRGLVPIDSLKGWWPFPTYSTLNVVAFVTEDQTTLGGVKESWAATGDRQELASNFSDFSQTVRLVIGQMSAQPTKWPLNDREQIDQWTFAGGKLVLLGDAAHAMLPHQGAGAGQSIEDGYILGRAIQDYLRQGPGRLSLAAYTHLYQQVRLPRVQRAQETARQAGQVYEMQADEMVGKSYDDCLPIVREQLKDRMKWIWLEDLDDVYGRARSLLLEV</sequence>
<keyword evidence="6" id="KW-1185">Reference proteome</keyword>
<dbReference type="EMBL" id="CVMT01000002">
    <property type="protein sequence ID" value="CRG86012.1"/>
    <property type="molecule type" value="Genomic_DNA"/>
</dbReference>
<evidence type="ECO:0000313" key="6">
    <source>
        <dbReference type="Proteomes" id="UP000054383"/>
    </source>
</evidence>
<dbReference type="GO" id="GO:0016491">
    <property type="term" value="F:oxidoreductase activity"/>
    <property type="evidence" value="ECO:0007669"/>
    <property type="project" value="UniProtKB-KW"/>
</dbReference>
<dbReference type="SUPFAM" id="SSF51905">
    <property type="entry name" value="FAD/NAD(P)-binding domain"/>
    <property type="match status" value="1"/>
</dbReference>
<name>A0A0U1LS91_TALIS</name>
<reference evidence="5 6" key="1">
    <citation type="submission" date="2015-04" db="EMBL/GenBank/DDBJ databases">
        <authorList>
            <person name="Syromyatnikov M.Y."/>
            <person name="Popov V.N."/>
        </authorList>
    </citation>
    <scope>NUCLEOTIDE SEQUENCE [LARGE SCALE GENOMIC DNA]</scope>
    <source>
        <strain evidence="5">WF-38-12</strain>
    </source>
</reference>
<dbReference type="Pfam" id="PF01494">
    <property type="entry name" value="FAD_binding_3"/>
    <property type="match status" value="1"/>
</dbReference>
<dbReference type="PANTHER" id="PTHR46720:SF3">
    <property type="entry name" value="FAD-BINDING DOMAIN-CONTAINING PROTEIN-RELATED"/>
    <property type="match status" value="1"/>
</dbReference>
<dbReference type="InterPro" id="IPR051104">
    <property type="entry name" value="FAD_monoxygenase"/>
</dbReference>
<dbReference type="Proteomes" id="UP000054383">
    <property type="component" value="Unassembled WGS sequence"/>
</dbReference>
<dbReference type="PRINTS" id="PR00420">
    <property type="entry name" value="RNGMNOXGNASE"/>
</dbReference>
<keyword evidence="1" id="KW-0285">Flavoprotein</keyword>
<dbReference type="InterPro" id="IPR002938">
    <property type="entry name" value="FAD-bd"/>
</dbReference>
<evidence type="ECO:0000256" key="2">
    <source>
        <dbReference type="ARBA" id="ARBA00022827"/>
    </source>
</evidence>
<evidence type="ECO:0000256" key="3">
    <source>
        <dbReference type="ARBA" id="ARBA00023002"/>
    </source>
</evidence>
<keyword evidence="2" id="KW-0274">FAD</keyword>
<dbReference type="Gene3D" id="3.50.50.60">
    <property type="entry name" value="FAD/NAD(P)-binding domain"/>
    <property type="match status" value="1"/>
</dbReference>
<protein>
    <recommendedName>
        <fullName evidence="4">FAD-binding domain-containing protein</fullName>
    </recommendedName>
</protein>
<evidence type="ECO:0000313" key="5">
    <source>
        <dbReference type="EMBL" id="CRG86012.1"/>
    </source>
</evidence>